<evidence type="ECO:0000313" key="7">
    <source>
        <dbReference type="EMBL" id="NYI72651.1"/>
    </source>
</evidence>
<dbReference type="InterPro" id="IPR015424">
    <property type="entry name" value="PyrdxlP-dep_Trfase"/>
</dbReference>
<accession>A0A7Z0IMI3</accession>
<dbReference type="Gene3D" id="3.40.640.10">
    <property type="entry name" value="Type I PLP-dependent aspartate aminotransferase-like (Major domain)"/>
    <property type="match status" value="1"/>
</dbReference>
<dbReference type="InterPro" id="IPR051798">
    <property type="entry name" value="Class-II_PLP-Dep_Aminotrans"/>
</dbReference>
<dbReference type="CDD" id="cd00609">
    <property type="entry name" value="AAT_like"/>
    <property type="match status" value="1"/>
</dbReference>
<comment type="cofactor">
    <cofactor evidence="1">
        <name>pyridoxal 5'-phosphate</name>
        <dbReference type="ChEBI" id="CHEBI:597326"/>
    </cofactor>
</comment>
<evidence type="ECO:0000313" key="8">
    <source>
        <dbReference type="Proteomes" id="UP000527616"/>
    </source>
</evidence>
<evidence type="ECO:0000256" key="5">
    <source>
        <dbReference type="ARBA" id="ARBA00037974"/>
    </source>
</evidence>
<dbReference type="InterPro" id="IPR004839">
    <property type="entry name" value="Aminotransferase_I/II_large"/>
</dbReference>
<keyword evidence="3" id="KW-0663">Pyridoxal phosphate</keyword>
<evidence type="ECO:0000256" key="1">
    <source>
        <dbReference type="ARBA" id="ARBA00001933"/>
    </source>
</evidence>
<keyword evidence="8" id="KW-1185">Reference proteome</keyword>
<dbReference type="GO" id="GO:0030170">
    <property type="term" value="F:pyridoxal phosphate binding"/>
    <property type="evidence" value="ECO:0007669"/>
    <property type="project" value="InterPro"/>
</dbReference>
<proteinExistence type="inferred from homology"/>
<dbReference type="PANTHER" id="PTHR43525">
    <property type="entry name" value="PROTEIN MALY"/>
    <property type="match status" value="1"/>
</dbReference>
<dbReference type="Proteomes" id="UP000527616">
    <property type="component" value="Unassembled WGS sequence"/>
</dbReference>
<name>A0A7Z0IMI3_9ACTN</name>
<evidence type="ECO:0000256" key="3">
    <source>
        <dbReference type="ARBA" id="ARBA00022898"/>
    </source>
</evidence>
<evidence type="ECO:0000259" key="6">
    <source>
        <dbReference type="Pfam" id="PF00155"/>
    </source>
</evidence>
<protein>
    <recommendedName>
        <fullName evidence="2">cysteine-S-conjugate beta-lyase</fullName>
        <ecNumber evidence="2">4.4.1.13</ecNumber>
    </recommendedName>
</protein>
<dbReference type="EMBL" id="JACBZS010000001">
    <property type="protein sequence ID" value="NYI72651.1"/>
    <property type="molecule type" value="Genomic_DNA"/>
</dbReference>
<comment type="similarity">
    <text evidence="5">Belongs to the class-II pyridoxal-phosphate-dependent aminotransferase family. MalY/PatB cystathionine beta-lyase subfamily.</text>
</comment>
<dbReference type="AlphaFoldDB" id="A0A7Z0IMI3"/>
<comment type="caution">
    <text evidence="7">The sequence shown here is derived from an EMBL/GenBank/DDBJ whole genome shotgun (WGS) entry which is preliminary data.</text>
</comment>
<dbReference type="EC" id="4.4.1.13" evidence="2"/>
<dbReference type="Gene3D" id="3.90.1150.10">
    <property type="entry name" value="Aspartate Aminotransferase, domain 1"/>
    <property type="match status" value="1"/>
</dbReference>
<dbReference type="RefSeq" id="WP_343046002.1">
    <property type="nucleotide sequence ID" value="NZ_JACBZS010000001.1"/>
</dbReference>
<dbReference type="GO" id="GO:0047804">
    <property type="term" value="F:cysteine-S-conjugate beta-lyase activity"/>
    <property type="evidence" value="ECO:0007669"/>
    <property type="project" value="UniProtKB-EC"/>
</dbReference>
<keyword evidence="4 7" id="KW-0456">Lyase</keyword>
<evidence type="ECO:0000256" key="2">
    <source>
        <dbReference type="ARBA" id="ARBA00012224"/>
    </source>
</evidence>
<dbReference type="InterPro" id="IPR015422">
    <property type="entry name" value="PyrdxlP-dep_Trfase_small"/>
</dbReference>
<sequence length="377" mass="40003">MAIFDLTLAELRRRTSMKWRRYGPDVLPAWVAEMDCRPAPAVRETLVAAIESGDTGYPEGSDYQAAYADFAATRWGWDFDPNDAVIVPDVMQGVAKVAELLTPPDTAVVVNNPVYNCFYGYLPWAKRRVLEVPLGADGRLDLDALAAAFAGPERPSAYLLCNPHNPTGTVHSPAELTRVAELAAEHGVAVISDEIHAPLVPADAGFVPYLSLPGTEDAVTVTSASKAWNLAGLKAAVAIGGTRAAAALRTLPNEVTGSASHLGILSHVAALEKARDWLDEAIDEIAANRALFSELLARDVPGAVYRPGAATYLAWVDARGLGLDRPVQQFRTRGRVALSDGAAFGSGGEGFVRVNLATSPEILTEVVARMGRAVAPA</sequence>
<evidence type="ECO:0000256" key="4">
    <source>
        <dbReference type="ARBA" id="ARBA00023239"/>
    </source>
</evidence>
<dbReference type="InterPro" id="IPR015421">
    <property type="entry name" value="PyrdxlP-dep_Trfase_major"/>
</dbReference>
<dbReference type="PANTHER" id="PTHR43525:SF2">
    <property type="entry name" value="CYSTATHIONINE BETA-LYASE-RELATED"/>
    <property type="match status" value="1"/>
</dbReference>
<dbReference type="SUPFAM" id="SSF53383">
    <property type="entry name" value="PLP-dependent transferases"/>
    <property type="match status" value="1"/>
</dbReference>
<feature type="domain" description="Aminotransferase class I/classII large" evidence="6">
    <location>
        <begin position="49"/>
        <end position="369"/>
    </location>
</feature>
<organism evidence="7 8">
    <name type="scientific">Naumannella cuiyingiana</name>
    <dbReference type="NCBI Taxonomy" id="1347891"/>
    <lineage>
        <taxon>Bacteria</taxon>
        <taxon>Bacillati</taxon>
        <taxon>Actinomycetota</taxon>
        <taxon>Actinomycetes</taxon>
        <taxon>Propionibacteriales</taxon>
        <taxon>Propionibacteriaceae</taxon>
        <taxon>Naumannella</taxon>
    </lineage>
</organism>
<dbReference type="Pfam" id="PF00155">
    <property type="entry name" value="Aminotran_1_2"/>
    <property type="match status" value="1"/>
</dbReference>
<gene>
    <name evidence="7" type="ORF">GGQ54_003211</name>
</gene>
<reference evidence="7 8" key="1">
    <citation type="submission" date="2020-07" db="EMBL/GenBank/DDBJ databases">
        <title>Sequencing the genomes of 1000 actinobacteria strains.</title>
        <authorList>
            <person name="Klenk H.-P."/>
        </authorList>
    </citation>
    <scope>NUCLEOTIDE SEQUENCE [LARGE SCALE GENOMIC DNA]</scope>
    <source>
        <strain evidence="7 8">DSM 103164</strain>
    </source>
</reference>